<comment type="caution">
    <text evidence="4">The sequence shown here is derived from an EMBL/GenBank/DDBJ whole genome shotgun (WGS) entry which is preliminary data.</text>
</comment>
<dbReference type="InterPro" id="IPR051454">
    <property type="entry name" value="RNA/ubiquinone_mod_enzymes"/>
</dbReference>
<sequence length="418" mass="46146">MLVTKIPAHSVELIAPAGDMTGLLTALKAGADAVYFGAEGYNMRAGSSNFTPADFPAIKALCQEYHAKGYLALNTIVYDGELKRMKQTVTAAKKAGFDAIICSDMAVIEACRNADMAFHISTQASVSSYSAVKFYASLGAKMIVLARELTIEQVRHITDKIKDDGLGVKIECFVHGAMCVAVSGRCFMSQDIFGRSANRGQCVQPCRREYIITDPEENKELALGTDYVMSPQDLCTIEFIDVLIDAGISAFKIEGRSRSPEYVHTATAAYRTAIDFCINRRNDPQFREEYSELTTKLKEDLATVYNRGFSKGFYFGKPLDAWVQEYGSLAKEKKTFIGDIKKYYPKAGVAEIIILARGLKQGEKLSIQGPKTGVVTIMADSFLTNDLPDNDAHKGDNVTLKCAKVRKNDKVYLLEKRR</sequence>
<dbReference type="InterPro" id="IPR001539">
    <property type="entry name" value="Peptidase_U32"/>
</dbReference>
<dbReference type="RefSeq" id="WP_006366265.1">
    <property type="nucleotide sequence ID" value="NZ_AASE01000008.1"/>
</dbReference>
<evidence type="ECO:0000313" key="5">
    <source>
        <dbReference type="Proteomes" id="UP000004162"/>
    </source>
</evidence>
<dbReference type="PANTHER" id="PTHR30217:SF6">
    <property type="entry name" value="TRNA HYDROXYLATION PROTEIN P"/>
    <property type="match status" value="1"/>
</dbReference>
<keyword evidence="2" id="KW-0378">Hydrolase</keyword>
<dbReference type="Proteomes" id="UP000004162">
    <property type="component" value="Unassembled WGS sequence"/>
</dbReference>
<dbReference type="MEROPS" id="U32.001"/>
<dbReference type="AlphaFoldDB" id="Q0YRX0"/>
<evidence type="ECO:0000256" key="1">
    <source>
        <dbReference type="ARBA" id="ARBA00022670"/>
    </source>
</evidence>
<dbReference type="PANTHER" id="PTHR30217">
    <property type="entry name" value="PEPTIDASE U32 FAMILY"/>
    <property type="match status" value="1"/>
</dbReference>
<gene>
    <name evidence="4" type="ORF">CferDRAFT_1017</name>
</gene>
<dbReference type="GO" id="GO:0006508">
    <property type="term" value="P:proteolysis"/>
    <property type="evidence" value="ECO:0007669"/>
    <property type="project" value="UniProtKB-KW"/>
</dbReference>
<name>Q0YRX0_9CHLB</name>
<evidence type="ECO:0000313" key="4">
    <source>
        <dbReference type="EMBL" id="EAT59018.1"/>
    </source>
</evidence>
<evidence type="ECO:0000256" key="2">
    <source>
        <dbReference type="ARBA" id="ARBA00022801"/>
    </source>
</evidence>
<protein>
    <submittedName>
        <fullName evidence="4">Peptidase U32</fullName>
    </submittedName>
</protein>
<dbReference type="GO" id="GO:0008233">
    <property type="term" value="F:peptidase activity"/>
    <property type="evidence" value="ECO:0007669"/>
    <property type="project" value="UniProtKB-KW"/>
</dbReference>
<keyword evidence="5" id="KW-1185">Reference proteome</keyword>
<evidence type="ECO:0000256" key="3">
    <source>
        <dbReference type="ARBA" id="ARBA00038374"/>
    </source>
</evidence>
<keyword evidence="1" id="KW-0645">Protease</keyword>
<organism evidence="4 5">
    <name type="scientific">Chlorobium ferrooxidans DSM 13031</name>
    <dbReference type="NCBI Taxonomy" id="377431"/>
    <lineage>
        <taxon>Bacteria</taxon>
        <taxon>Pseudomonadati</taxon>
        <taxon>Chlorobiota</taxon>
        <taxon>Chlorobiia</taxon>
        <taxon>Chlorobiales</taxon>
        <taxon>Chlorobiaceae</taxon>
        <taxon>Chlorobium/Pelodictyon group</taxon>
        <taxon>Chlorobium</taxon>
    </lineage>
</organism>
<dbReference type="Pfam" id="PF01136">
    <property type="entry name" value="Peptidase_U32"/>
    <property type="match status" value="1"/>
</dbReference>
<proteinExistence type="inferred from homology"/>
<reference evidence="4 5" key="2">
    <citation type="submission" date="2006-07" db="EMBL/GenBank/DDBJ databases">
        <title>Sequencing of the draft genome and assembly of Chlorobium ferroxidans DSM 13031.</title>
        <authorList>
            <consortium name="US DOE Joint Genome Institute (JGI-PGF)"/>
            <person name="Copeland A."/>
            <person name="Lucas S."/>
            <person name="Lapidus A."/>
            <person name="Barry K."/>
            <person name="Glavina del Rio T."/>
            <person name="Dalin E."/>
            <person name="Tice H."/>
            <person name="Bruce D."/>
            <person name="Pitluck S."/>
            <person name="Richardson P."/>
        </authorList>
    </citation>
    <scope>NUCLEOTIDE SEQUENCE [LARGE SCALE GENOMIC DNA]</scope>
    <source>
        <strain evidence="4 5">DSM 13031</strain>
    </source>
</reference>
<reference evidence="4 5" key="1">
    <citation type="submission" date="2006-07" db="EMBL/GenBank/DDBJ databases">
        <title>Annotation of the draft genome assembly of Chlorobium ferroxidans DSM 13031.</title>
        <authorList>
            <consortium name="US DOE Joint Genome Institute (JGI-ORNL)"/>
            <person name="Larimer F."/>
            <person name="Land M."/>
            <person name="Hauser L."/>
        </authorList>
    </citation>
    <scope>NUCLEOTIDE SEQUENCE [LARGE SCALE GENOMIC DNA]</scope>
    <source>
        <strain evidence="4 5">DSM 13031</strain>
    </source>
</reference>
<comment type="similarity">
    <text evidence="3">Belongs to the peptidase U32 family.</text>
</comment>
<dbReference type="EMBL" id="AASE01000008">
    <property type="protein sequence ID" value="EAT59018.1"/>
    <property type="molecule type" value="Genomic_DNA"/>
</dbReference>
<dbReference type="PROSITE" id="PS01276">
    <property type="entry name" value="PEPTIDASE_U32"/>
    <property type="match status" value="1"/>
</dbReference>
<accession>Q0YRX0</accession>
<dbReference type="OrthoDB" id="9807498at2"/>